<keyword evidence="1" id="KW-1133">Transmembrane helix</keyword>
<evidence type="ECO:0000313" key="3">
    <source>
        <dbReference type="Proteomes" id="UP000619479"/>
    </source>
</evidence>
<organism evidence="2 3">
    <name type="scientific">Actinoplanes cyaneus</name>
    <dbReference type="NCBI Taxonomy" id="52696"/>
    <lineage>
        <taxon>Bacteria</taxon>
        <taxon>Bacillati</taxon>
        <taxon>Actinomycetota</taxon>
        <taxon>Actinomycetes</taxon>
        <taxon>Micromonosporales</taxon>
        <taxon>Micromonosporaceae</taxon>
        <taxon>Actinoplanes</taxon>
    </lineage>
</organism>
<evidence type="ECO:0000256" key="1">
    <source>
        <dbReference type="SAM" id="Phobius"/>
    </source>
</evidence>
<keyword evidence="1" id="KW-0472">Membrane</keyword>
<evidence type="ECO:0008006" key="4">
    <source>
        <dbReference type="Google" id="ProtNLM"/>
    </source>
</evidence>
<feature type="transmembrane region" description="Helical" evidence="1">
    <location>
        <begin position="6"/>
        <end position="28"/>
    </location>
</feature>
<name>A0A919IIK1_9ACTN</name>
<dbReference type="RefSeq" id="WP_203742091.1">
    <property type="nucleotide sequence ID" value="NZ_BAAAUC010000019.1"/>
</dbReference>
<comment type="caution">
    <text evidence="2">The sequence shown here is derived from an EMBL/GenBank/DDBJ whole genome shotgun (WGS) entry which is preliminary data.</text>
</comment>
<gene>
    <name evidence="2" type="ORF">Acy02nite_36570</name>
</gene>
<dbReference type="AlphaFoldDB" id="A0A919IIK1"/>
<evidence type="ECO:0000313" key="2">
    <source>
        <dbReference type="EMBL" id="GID65776.1"/>
    </source>
</evidence>
<dbReference type="EMBL" id="BOMH01000028">
    <property type="protein sequence ID" value="GID65776.1"/>
    <property type="molecule type" value="Genomic_DNA"/>
</dbReference>
<sequence>MPSYLVEEMALLLVVGAITVVVIWQFGASRRAKAAMARDTELRQIAERAVATQEETAGRLAQVTNQLAEMDVRVATVERILKDAE</sequence>
<dbReference type="Proteomes" id="UP000619479">
    <property type="component" value="Unassembled WGS sequence"/>
</dbReference>
<protein>
    <recommendedName>
        <fullName evidence="4">Secreted protein</fullName>
    </recommendedName>
</protein>
<proteinExistence type="predicted"/>
<keyword evidence="1" id="KW-0812">Transmembrane</keyword>
<accession>A0A919IIK1</accession>
<keyword evidence="3" id="KW-1185">Reference proteome</keyword>
<reference evidence="2" key="1">
    <citation type="submission" date="2021-01" db="EMBL/GenBank/DDBJ databases">
        <title>Whole genome shotgun sequence of Actinoplanes cyaneus NBRC 14990.</title>
        <authorList>
            <person name="Komaki H."/>
            <person name="Tamura T."/>
        </authorList>
    </citation>
    <scope>NUCLEOTIDE SEQUENCE</scope>
    <source>
        <strain evidence="2">NBRC 14990</strain>
    </source>
</reference>